<accession>A0A7J6TVI5</accession>
<comment type="caution">
    <text evidence="1">The sequence shown here is derived from an EMBL/GenBank/DDBJ whole genome shotgun (WGS) entry which is preliminary data.</text>
</comment>
<evidence type="ECO:0000313" key="1">
    <source>
        <dbReference type="EMBL" id="KAF4749414.1"/>
    </source>
</evidence>
<dbReference type="Proteomes" id="UP000553632">
    <property type="component" value="Unassembled WGS sequence"/>
</dbReference>
<organism evidence="1 2">
    <name type="scientific">Perkinsus olseni</name>
    <name type="common">Perkinsus atlanticus</name>
    <dbReference type="NCBI Taxonomy" id="32597"/>
    <lineage>
        <taxon>Eukaryota</taxon>
        <taxon>Sar</taxon>
        <taxon>Alveolata</taxon>
        <taxon>Perkinsozoa</taxon>
        <taxon>Perkinsea</taxon>
        <taxon>Perkinsida</taxon>
        <taxon>Perkinsidae</taxon>
        <taxon>Perkinsus</taxon>
    </lineage>
</organism>
<feature type="non-terminal residue" evidence="1">
    <location>
        <position position="1"/>
    </location>
</feature>
<feature type="non-terminal residue" evidence="1">
    <location>
        <position position="225"/>
    </location>
</feature>
<dbReference type="EMBL" id="JABANO010007881">
    <property type="protein sequence ID" value="KAF4749414.1"/>
    <property type="molecule type" value="Genomic_DNA"/>
</dbReference>
<name>A0A7J6TVI5_PEROL</name>
<proteinExistence type="predicted"/>
<dbReference type="AlphaFoldDB" id="A0A7J6TVI5"/>
<protein>
    <submittedName>
        <fullName evidence="1">Uncharacterized protein</fullName>
    </submittedName>
</protein>
<evidence type="ECO:0000313" key="2">
    <source>
        <dbReference type="Proteomes" id="UP000553632"/>
    </source>
</evidence>
<reference evidence="1 2" key="1">
    <citation type="submission" date="2020-04" db="EMBL/GenBank/DDBJ databases">
        <title>Perkinsus olseni comparative genomics.</title>
        <authorList>
            <person name="Bogema D.R."/>
        </authorList>
    </citation>
    <scope>NUCLEOTIDE SEQUENCE [LARGE SCALE GENOMIC DNA]</scope>
    <source>
        <strain evidence="1 2">ATCC PRA-207</strain>
    </source>
</reference>
<gene>
    <name evidence="1" type="ORF">FOZ63_010550</name>
</gene>
<sequence length="225" mass="24966">TFDGSYRQVLLSEFRRLYERGRSILLGDGSVGVEDAGMPLLHRELCNKVSRFKTWFMGISGGVRGMGLVSLRTLLTVLCPCADEGRVDAWIMGYLRQQRDVMVAKEQSVVGRLLGLTPLRKQKDLLRHCSTNLSLLTLAEVLEREMTDIISARRAIEQGVVEGMESPISKTIFLKHLCHPKFRRGGAVQWDRTLKELSTDGGTPVRKSSAVAEAGTSHELSIAPV</sequence>
<keyword evidence="2" id="KW-1185">Reference proteome</keyword>